<proteinExistence type="predicted"/>
<dbReference type="PROSITE" id="PS01232">
    <property type="entry name" value="PNP_UDP_1"/>
    <property type="match status" value="1"/>
</dbReference>
<keyword evidence="1" id="KW-0812">Transmembrane</keyword>
<dbReference type="EMBL" id="AWQS01000001">
    <property type="protein sequence ID" value="EWT07991.1"/>
    <property type="molecule type" value="Genomic_DNA"/>
</dbReference>
<feature type="transmembrane region" description="Helical" evidence="1">
    <location>
        <begin position="256"/>
        <end position="280"/>
    </location>
</feature>
<dbReference type="InterPro" id="IPR018016">
    <property type="entry name" value="Nucleoside_phosphorylase_CS"/>
</dbReference>
<organism evidence="3 4">
    <name type="scientific">Intrasporangium chromatireducens Q5-1</name>
    <dbReference type="NCBI Taxonomy" id="584657"/>
    <lineage>
        <taxon>Bacteria</taxon>
        <taxon>Bacillati</taxon>
        <taxon>Actinomycetota</taxon>
        <taxon>Actinomycetes</taxon>
        <taxon>Micrococcales</taxon>
        <taxon>Intrasporangiaceae</taxon>
        <taxon>Intrasporangium</taxon>
    </lineage>
</organism>
<dbReference type="AlphaFoldDB" id="W9GP22"/>
<evidence type="ECO:0000313" key="4">
    <source>
        <dbReference type="Proteomes" id="UP000019494"/>
    </source>
</evidence>
<gene>
    <name evidence="3" type="ORF">N864_11665</name>
</gene>
<feature type="transmembrane region" description="Helical" evidence="1">
    <location>
        <begin position="201"/>
        <end position="219"/>
    </location>
</feature>
<dbReference type="Pfam" id="PF08378">
    <property type="entry name" value="NERD"/>
    <property type="match status" value="1"/>
</dbReference>
<dbReference type="InterPro" id="IPR011528">
    <property type="entry name" value="NERD"/>
</dbReference>
<dbReference type="Proteomes" id="UP000019494">
    <property type="component" value="Unassembled WGS sequence"/>
</dbReference>
<comment type="caution">
    <text evidence="3">The sequence shown here is derived from an EMBL/GenBank/DDBJ whole genome shotgun (WGS) entry which is preliminary data.</text>
</comment>
<name>W9GP22_9MICO</name>
<sequence>MVIGAFLVALPSAVWVLTMQFTGTAPVMMGDEAEQWTATELRRLSRRGWRVINHVALREDDIDHVLVGPGGAYAVETKWSSSWSTSYGRDRVLEGIEQVRANARLLKLWHPLKQLAITPQPVLVMWGPGLSKLNSQDRVRVVNEVTVVVGSALRPWLRSLDNGVLSEQQISGAWSALEAHLEGRDRADSALHRVPTSVAEAVARLALAVGFAAFGIAALGQILNWTQSMPLTLSLACALTLPAGLLIPSPRWRWMAWGWGAGLGLPSAALLASELVAFIVQPVL</sequence>
<dbReference type="GO" id="GO:0016763">
    <property type="term" value="F:pentosyltransferase activity"/>
    <property type="evidence" value="ECO:0007669"/>
    <property type="project" value="InterPro"/>
</dbReference>
<dbReference type="PROSITE" id="PS50965">
    <property type="entry name" value="NERD"/>
    <property type="match status" value="1"/>
</dbReference>
<keyword evidence="4" id="KW-1185">Reference proteome</keyword>
<keyword evidence="1" id="KW-1133">Transmembrane helix</keyword>
<evidence type="ECO:0000256" key="1">
    <source>
        <dbReference type="SAM" id="Phobius"/>
    </source>
</evidence>
<evidence type="ECO:0000313" key="3">
    <source>
        <dbReference type="EMBL" id="EWT07991.1"/>
    </source>
</evidence>
<keyword evidence="1" id="KW-0472">Membrane</keyword>
<feature type="transmembrane region" description="Helical" evidence="1">
    <location>
        <begin position="231"/>
        <end position="250"/>
    </location>
</feature>
<accession>W9GP22</accession>
<reference evidence="4" key="1">
    <citation type="submission" date="2013-08" db="EMBL/GenBank/DDBJ databases">
        <title>Intrasporangium oryzae NRRL B-24470.</title>
        <authorList>
            <person name="Liu H."/>
            <person name="Wang G."/>
        </authorList>
    </citation>
    <scope>NUCLEOTIDE SEQUENCE [LARGE SCALE GENOMIC DNA]</scope>
    <source>
        <strain evidence="4">Q5-1</strain>
    </source>
</reference>
<evidence type="ECO:0000259" key="2">
    <source>
        <dbReference type="PROSITE" id="PS50965"/>
    </source>
</evidence>
<feature type="domain" description="NERD" evidence="2">
    <location>
        <begin position="29"/>
        <end position="125"/>
    </location>
</feature>
<protein>
    <recommendedName>
        <fullName evidence="2">NERD domain-containing protein</fullName>
    </recommendedName>
</protein>